<feature type="domain" description="Type I restriction modification DNA specificity" evidence="5">
    <location>
        <begin position="54"/>
        <end position="196"/>
    </location>
</feature>
<organism evidence="6 7">
    <name type="scientific">Arenibacter troitsensis</name>
    <dbReference type="NCBI Taxonomy" id="188872"/>
    <lineage>
        <taxon>Bacteria</taxon>
        <taxon>Pseudomonadati</taxon>
        <taxon>Bacteroidota</taxon>
        <taxon>Flavobacteriia</taxon>
        <taxon>Flavobacteriales</taxon>
        <taxon>Flavobacteriaceae</taxon>
        <taxon>Arenibacter</taxon>
    </lineage>
</organism>
<name>A0A1X7KW89_9FLAO</name>
<evidence type="ECO:0000313" key="7">
    <source>
        <dbReference type="Proteomes" id="UP000193420"/>
    </source>
</evidence>
<dbReference type="CDD" id="cd17244">
    <property type="entry name" value="RMtype1_S_Apa101655I-TRD2-CR2_like"/>
    <property type="match status" value="1"/>
</dbReference>
<dbReference type="STRING" id="188872.SAMN03080602_03407"/>
<dbReference type="PANTHER" id="PTHR30408:SF13">
    <property type="entry name" value="TYPE I RESTRICTION ENZYME HINDI SPECIFICITY SUBUNIT"/>
    <property type="match status" value="1"/>
</dbReference>
<evidence type="ECO:0000256" key="2">
    <source>
        <dbReference type="ARBA" id="ARBA00022747"/>
    </source>
</evidence>
<evidence type="ECO:0000256" key="1">
    <source>
        <dbReference type="ARBA" id="ARBA00010923"/>
    </source>
</evidence>
<keyword evidence="3" id="KW-0238">DNA-binding</keyword>
<dbReference type="AlphaFoldDB" id="A0A1X7KW89"/>
<dbReference type="PANTHER" id="PTHR30408">
    <property type="entry name" value="TYPE-1 RESTRICTION ENZYME ECOKI SPECIFICITY PROTEIN"/>
    <property type="match status" value="1"/>
</dbReference>
<keyword evidence="4" id="KW-0175">Coiled coil</keyword>
<evidence type="ECO:0000313" key="6">
    <source>
        <dbReference type="EMBL" id="SMG45126.1"/>
    </source>
</evidence>
<feature type="domain" description="Type I restriction modification DNA specificity" evidence="5">
    <location>
        <begin position="213"/>
        <end position="389"/>
    </location>
</feature>
<dbReference type="EMBL" id="FXAO01000007">
    <property type="protein sequence ID" value="SMG45126.1"/>
    <property type="molecule type" value="Genomic_DNA"/>
</dbReference>
<feature type="coiled-coil region" evidence="4">
    <location>
        <begin position="170"/>
        <end position="204"/>
    </location>
</feature>
<dbReference type="GO" id="GO:0003677">
    <property type="term" value="F:DNA binding"/>
    <property type="evidence" value="ECO:0007669"/>
    <property type="project" value="UniProtKB-KW"/>
</dbReference>
<keyword evidence="7" id="KW-1185">Reference proteome</keyword>
<dbReference type="Gene3D" id="3.90.220.20">
    <property type="entry name" value="DNA methylase specificity domains"/>
    <property type="match status" value="2"/>
</dbReference>
<dbReference type="InterPro" id="IPR044946">
    <property type="entry name" value="Restrct_endonuc_typeI_TRD_sf"/>
</dbReference>
<evidence type="ECO:0000256" key="4">
    <source>
        <dbReference type="SAM" id="Coils"/>
    </source>
</evidence>
<dbReference type="InterPro" id="IPR052021">
    <property type="entry name" value="Type-I_RS_S_subunit"/>
</dbReference>
<keyword evidence="2" id="KW-0680">Restriction system</keyword>
<reference evidence="7" key="1">
    <citation type="submission" date="2017-04" db="EMBL/GenBank/DDBJ databases">
        <authorList>
            <person name="Varghese N."/>
            <person name="Submissions S."/>
        </authorList>
    </citation>
    <scope>NUCLEOTIDE SEQUENCE [LARGE SCALE GENOMIC DNA]</scope>
    <source>
        <strain evidence="7">DSM 19835</strain>
    </source>
</reference>
<dbReference type="RefSeq" id="WP_085500117.1">
    <property type="nucleotide sequence ID" value="NZ_FXAO01000007.1"/>
</dbReference>
<dbReference type="InterPro" id="IPR000055">
    <property type="entry name" value="Restrct_endonuc_typeI_TRD"/>
</dbReference>
<dbReference type="SUPFAM" id="SSF116734">
    <property type="entry name" value="DNA methylase specificity domain"/>
    <property type="match status" value="2"/>
</dbReference>
<accession>A0A1X7KW89</accession>
<dbReference type="GO" id="GO:0009307">
    <property type="term" value="P:DNA restriction-modification system"/>
    <property type="evidence" value="ECO:0007669"/>
    <property type="project" value="UniProtKB-KW"/>
</dbReference>
<dbReference type="Pfam" id="PF01420">
    <property type="entry name" value="Methylase_S"/>
    <property type="match status" value="2"/>
</dbReference>
<comment type="similarity">
    <text evidence="1">Belongs to the type-I restriction system S methylase family.</text>
</comment>
<dbReference type="Proteomes" id="UP000193420">
    <property type="component" value="Unassembled WGS sequence"/>
</dbReference>
<dbReference type="OrthoDB" id="9816225at2"/>
<sequence length="409" mass="47182">MSNWKETEIGRIPSHWRVGTIDEIAAVVTDGAHSSPKQFIGGRYMASVKDMTYDKFVFTDCKTIREDDFQKLKKQGCSPQKGDILISKDGEKCLDLIFVYNQVDDIVLLSSIAIVRLKDGFNPYFYRYFLLSYVAQTIMYKWFRSGSAIPRVVLRDFKKVPVPIMDKREQDEIANKIQKLDQKITLLREQNKTLEELAQTLFKRWFVENENPEWELKSLSEIVNIKIGRTPPRKEEQWFSRSKEDVKWVSIKDLGKSGVYILKTSEFLTQEAVDKYKIPLIQENTVLLSFKMTLGRVGIATETMVSNEAIAQFVPKRKEITPEFLYFYLKTFKYQKLGSTSSIVTSINSGMIKDMPVTVPDKDSLSHFSIAVKTIFDKIKSNTKEIQSLTQLRDTLLPKLISGELRVIS</sequence>
<gene>
    <name evidence="6" type="ORF">SAMN03080602_03407</name>
</gene>
<protein>
    <submittedName>
        <fullName evidence="6">Type I restriction enzyme, S subunit</fullName>
    </submittedName>
</protein>
<evidence type="ECO:0000256" key="3">
    <source>
        <dbReference type="ARBA" id="ARBA00023125"/>
    </source>
</evidence>
<evidence type="ECO:0000259" key="5">
    <source>
        <dbReference type="Pfam" id="PF01420"/>
    </source>
</evidence>
<proteinExistence type="inferred from homology"/>